<gene>
    <name evidence="1" type="ORF">HMPREF0091_10594</name>
</gene>
<keyword evidence="2" id="KW-1185">Reference proteome</keyword>
<organism evidence="1 2">
    <name type="scientific">Fannyhessea vaginae DSM 15829</name>
    <dbReference type="NCBI Taxonomy" id="525256"/>
    <lineage>
        <taxon>Bacteria</taxon>
        <taxon>Bacillati</taxon>
        <taxon>Actinomycetota</taxon>
        <taxon>Coriobacteriia</taxon>
        <taxon>Coriobacteriales</taxon>
        <taxon>Atopobiaceae</taxon>
        <taxon>Fannyhessea</taxon>
    </lineage>
</organism>
<reference evidence="1 2" key="1">
    <citation type="submission" date="2011-02" db="EMBL/GenBank/DDBJ databases">
        <authorList>
            <person name="Muzny D."/>
            <person name="Qin X."/>
            <person name="Buhay C."/>
            <person name="Dugan-Rocha S."/>
            <person name="Ding Y."/>
            <person name="Chen G."/>
            <person name="Hawes A."/>
            <person name="Holder M."/>
            <person name="Jhangiani S."/>
            <person name="Johnson A."/>
            <person name="Khan Z."/>
            <person name="Li Z."/>
            <person name="Liu W."/>
            <person name="Liu X."/>
            <person name="Perez L."/>
            <person name="Shen H."/>
            <person name="Wang Q."/>
            <person name="Watt J."/>
            <person name="Xi L."/>
            <person name="Xin Y."/>
            <person name="Zhou J."/>
            <person name="Deng J."/>
            <person name="Jiang H."/>
            <person name="Liu Y."/>
            <person name="Qu J."/>
            <person name="Song X.-Z."/>
            <person name="Zhang L."/>
            <person name="Villasana D."/>
            <person name="Johnson A."/>
            <person name="Liu J."/>
            <person name="Liyanage D."/>
            <person name="Lorensuhewa L."/>
            <person name="Robinson T."/>
            <person name="Song A."/>
            <person name="Song B.-B."/>
            <person name="Dinh H."/>
            <person name="Thornton R."/>
            <person name="Coyle M."/>
            <person name="Francisco L."/>
            <person name="Jackson L."/>
            <person name="Javaid M."/>
            <person name="Korchina V."/>
            <person name="Kovar C."/>
            <person name="Mata R."/>
            <person name="Mathew T."/>
            <person name="Ngo R."/>
            <person name="Nguyen L."/>
            <person name="Nguyen N."/>
            <person name="Okwuonu G."/>
            <person name="Ongeri F."/>
            <person name="Pham C."/>
            <person name="Simmons D."/>
            <person name="Wilczek-Boney K."/>
            <person name="Hale W."/>
            <person name="Jakkamsetti A."/>
            <person name="Pham P."/>
            <person name="Ruth R."/>
            <person name="San Lucas F."/>
            <person name="Warren J."/>
            <person name="Zhang J."/>
            <person name="Zhao Z."/>
            <person name="Zhou C."/>
            <person name="Zhu D."/>
            <person name="Lee S."/>
            <person name="Bess C."/>
            <person name="Blankenburg K."/>
            <person name="Forbes L."/>
            <person name="Fu Q."/>
            <person name="Gubbala S."/>
            <person name="Hirani K."/>
            <person name="Jayaseelan J.C."/>
            <person name="Lara F."/>
            <person name="Munidasa M."/>
            <person name="Palculict T."/>
            <person name="Patil S."/>
            <person name="Pu L.-L."/>
            <person name="Saada N."/>
            <person name="Tang L."/>
            <person name="Weissenberger G."/>
            <person name="Zhu Y."/>
            <person name="Hemphill L."/>
            <person name="Shang Y."/>
            <person name="Youmans B."/>
            <person name="Ayvaz T."/>
            <person name="Ross M."/>
            <person name="Santibanez J."/>
            <person name="Aqrawi P."/>
            <person name="Gross S."/>
            <person name="Joshi V."/>
            <person name="Fowler G."/>
            <person name="Nazareth L."/>
            <person name="Reid J."/>
            <person name="Worley K."/>
            <person name="Petrosino J."/>
            <person name="Highlander S."/>
            <person name="Gibbs R."/>
        </authorList>
    </citation>
    <scope>NUCLEOTIDE SEQUENCE [LARGE SCALE GENOMIC DNA]</scope>
    <source>
        <strain evidence="1 2">DSM 15829</strain>
    </source>
</reference>
<protein>
    <submittedName>
        <fullName evidence="1">Uncharacterized protein</fullName>
    </submittedName>
</protein>
<evidence type="ECO:0000313" key="1">
    <source>
        <dbReference type="EMBL" id="EGF23647.1"/>
    </source>
</evidence>
<dbReference type="AlphaFoldDB" id="F1T4K3"/>
<proteinExistence type="predicted"/>
<name>F1T4K3_9ACTN</name>
<dbReference type="Proteomes" id="UP000005947">
    <property type="component" value="Unassembled WGS sequence"/>
</dbReference>
<dbReference type="EMBL" id="ACGK02000001">
    <property type="protein sequence ID" value="EGF23647.1"/>
    <property type="molecule type" value="Genomic_DNA"/>
</dbReference>
<comment type="caution">
    <text evidence="1">The sequence shown here is derived from an EMBL/GenBank/DDBJ whole genome shotgun (WGS) entry which is preliminary data.</text>
</comment>
<sequence length="41" mass="4684">MQVLGLVDSKLLTKITGLLYAGIHTGKQDYTPYEHNMLEEY</sequence>
<evidence type="ECO:0000313" key="2">
    <source>
        <dbReference type="Proteomes" id="UP000005947"/>
    </source>
</evidence>
<accession>F1T4K3</accession>